<name>A0A844FXY8_9BACT</name>
<dbReference type="Proteomes" id="UP000435649">
    <property type="component" value="Unassembled WGS sequence"/>
</dbReference>
<evidence type="ECO:0000313" key="1">
    <source>
        <dbReference type="EMBL" id="MST96150.1"/>
    </source>
</evidence>
<comment type="caution">
    <text evidence="1">The sequence shown here is derived from an EMBL/GenBank/DDBJ whole genome shotgun (WGS) entry which is preliminary data.</text>
</comment>
<dbReference type="RefSeq" id="WP_106054741.1">
    <property type="nucleotide sequence ID" value="NZ_CALXOB010000013.1"/>
</dbReference>
<reference evidence="1 2" key="1">
    <citation type="submission" date="2019-08" db="EMBL/GenBank/DDBJ databases">
        <title>In-depth cultivation of the pig gut microbiome towards novel bacterial diversity and tailored functional studies.</title>
        <authorList>
            <person name="Wylensek D."/>
            <person name="Hitch T.C.A."/>
            <person name="Clavel T."/>
        </authorList>
    </citation>
    <scope>NUCLEOTIDE SEQUENCE [LARGE SCALE GENOMIC DNA]</scope>
    <source>
        <strain evidence="1 2">BBE-744-WT-12</strain>
    </source>
</reference>
<dbReference type="EMBL" id="VUNS01000002">
    <property type="protein sequence ID" value="MST96150.1"/>
    <property type="molecule type" value="Genomic_DNA"/>
</dbReference>
<proteinExistence type="predicted"/>
<dbReference type="AlphaFoldDB" id="A0A844FXY8"/>
<sequence length="201" mass="22994">MKQYSDTELLALAEENQQKARRLVAATRIVELWREAGAEVNLVGSLRTGLLMTHRDVDFHVYTPHPSPLDGIGVMARLAGSGRLAKFRYGDLMDTEERCLEFHAWLRSDDGELWQFDMIHIEKGSHFDGHFERVADRIGELLTPETRLAVLRLKFETPETVSIPGIEYCRAVLDGGVRDYGSFEEYRRRNTGSLLEWMPGK</sequence>
<gene>
    <name evidence="1" type="ORF">FYJ85_03705</name>
</gene>
<organism evidence="1 2">
    <name type="scientific">Victivallis lenta</name>
    <dbReference type="NCBI Taxonomy" id="2606640"/>
    <lineage>
        <taxon>Bacteria</taxon>
        <taxon>Pseudomonadati</taxon>
        <taxon>Lentisphaerota</taxon>
        <taxon>Lentisphaeria</taxon>
        <taxon>Victivallales</taxon>
        <taxon>Victivallaceae</taxon>
        <taxon>Victivallis</taxon>
    </lineage>
</organism>
<protein>
    <submittedName>
        <fullName evidence="1">Phosphoglycerate mutase family protein</fullName>
    </submittedName>
</protein>
<accession>A0A844FXY8</accession>
<keyword evidence="2" id="KW-1185">Reference proteome</keyword>
<evidence type="ECO:0000313" key="2">
    <source>
        <dbReference type="Proteomes" id="UP000435649"/>
    </source>
</evidence>